<dbReference type="PANTHER" id="PTHR43840:SF15">
    <property type="entry name" value="MITOCHONDRIAL METAL TRANSPORTER 1-RELATED"/>
    <property type="match status" value="1"/>
</dbReference>
<comment type="similarity">
    <text evidence="2">Belongs to the cation diffusion facilitator (CDF) transporter (TC 2.A.4) family.</text>
</comment>
<feature type="transmembrane region" description="Helical" evidence="8">
    <location>
        <begin position="178"/>
        <end position="196"/>
    </location>
</feature>
<feature type="transmembrane region" description="Helical" evidence="8">
    <location>
        <begin position="12"/>
        <end position="33"/>
    </location>
</feature>
<dbReference type="GO" id="GO:0015093">
    <property type="term" value="F:ferrous iron transmembrane transporter activity"/>
    <property type="evidence" value="ECO:0007669"/>
    <property type="project" value="TreeGrafter"/>
</dbReference>
<dbReference type="EMBL" id="FMJE01000003">
    <property type="protein sequence ID" value="SCM81212.1"/>
    <property type="molecule type" value="Genomic_DNA"/>
</dbReference>
<proteinExistence type="inferred from homology"/>
<keyword evidence="3" id="KW-0813">Transport</keyword>
<dbReference type="Gene3D" id="1.20.1510.10">
    <property type="entry name" value="Cation efflux protein transmembrane domain"/>
    <property type="match status" value="1"/>
</dbReference>
<evidence type="ECO:0000259" key="9">
    <source>
        <dbReference type="Pfam" id="PF01545"/>
    </source>
</evidence>
<dbReference type="AlphaFoldDB" id="A0A212LUL6"/>
<gene>
    <name evidence="11" type="ORF">KL86SPO_31391</name>
</gene>
<keyword evidence="5 8" id="KW-0812">Transmembrane</keyword>
<dbReference type="FunFam" id="3.30.70.1350:FF:000002">
    <property type="entry name" value="Ferrous-iron efflux pump FieF"/>
    <property type="match status" value="1"/>
</dbReference>
<dbReference type="InterPro" id="IPR036837">
    <property type="entry name" value="Cation_efflux_CTD_sf"/>
</dbReference>
<dbReference type="GO" id="GO:0006882">
    <property type="term" value="P:intracellular zinc ion homeostasis"/>
    <property type="evidence" value="ECO:0007669"/>
    <property type="project" value="TreeGrafter"/>
</dbReference>
<dbReference type="PANTHER" id="PTHR43840">
    <property type="entry name" value="MITOCHONDRIAL METAL TRANSPORTER 1-RELATED"/>
    <property type="match status" value="1"/>
</dbReference>
<dbReference type="InterPro" id="IPR050291">
    <property type="entry name" value="CDF_Transporter"/>
</dbReference>
<dbReference type="Pfam" id="PF16916">
    <property type="entry name" value="ZT_dimer"/>
    <property type="match status" value="1"/>
</dbReference>
<feature type="domain" description="Cation efflux protein cytoplasmic" evidence="10">
    <location>
        <begin position="211"/>
        <end position="288"/>
    </location>
</feature>
<dbReference type="GO" id="GO:0015086">
    <property type="term" value="F:cadmium ion transmembrane transporter activity"/>
    <property type="evidence" value="ECO:0007669"/>
    <property type="project" value="TreeGrafter"/>
</dbReference>
<feature type="domain" description="Cation efflux protein transmembrane" evidence="9">
    <location>
        <begin position="14"/>
        <end position="206"/>
    </location>
</feature>
<sequence length="305" mass="34022">MTESMNSLKQNTAKLSIIATSLLLILKLFVGMFTGTISIISEAIHSGVDLLATLIAYYAIRKAAASPDDNHHYGHGKFENVSGTIEALLIVAAAFWIIYEAYENYIHTHSPAFLAYGMIVMIISVIVNYFVSHKMLTVAKQTNSPALEADALHLQTDMWTSGGILVGLFWLYITGWTWIDPVIAMVVAIIILKTGYTMIKKNIAELTDISLPKEEEQLISQIINQHDQVISLSQLRTRYSGSYRLIDMHLILDKHMPLDEAHAICDQIEAAIRHHWGTCDVMIHLEPEGNKASPLISNSDFSLLQ</sequence>
<evidence type="ECO:0000313" key="11">
    <source>
        <dbReference type="EMBL" id="SCM81212.1"/>
    </source>
</evidence>
<dbReference type="Gene3D" id="3.30.70.1350">
    <property type="entry name" value="Cation efflux protein, cytoplasmic domain"/>
    <property type="match status" value="1"/>
</dbReference>
<evidence type="ECO:0000256" key="4">
    <source>
        <dbReference type="ARBA" id="ARBA00022475"/>
    </source>
</evidence>
<evidence type="ECO:0000259" key="10">
    <source>
        <dbReference type="Pfam" id="PF16916"/>
    </source>
</evidence>
<keyword evidence="6 8" id="KW-1133">Transmembrane helix</keyword>
<evidence type="ECO:0000256" key="2">
    <source>
        <dbReference type="ARBA" id="ARBA00008114"/>
    </source>
</evidence>
<dbReference type="SUPFAM" id="SSF160240">
    <property type="entry name" value="Cation efflux protein cytoplasmic domain-like"/>
    <property type="match status" value="1"/>
</dbReference>
<dbReference type="NCBIfam" id="TIGR01297">
    <property type="entry name" value="CDF"/>
    <property type="match status" value="1"/>
</dbReference>
<evidence type="ECO:0000256" key="8">
    <source>
        <dbReference type="SAM" id="Phobius"/>
    </source>
</evidence>
<dbReference type="InterPro" id="IPR058533">
    <property type="entry name" value="Cation_efflux_TM"/>
</dbReference>
<dbReference type="Pfam" id="PF01545">
    <property type="entry name" value="Cation_efflux"/>
    <property type="match status" value="1"/>
</dbReference>
<dbReference type="GO" id="GO:0015341">
    <property type="term" value="F:zinc efflux antiporter activity"/>
    <property type="evidence" value="ECO:0007669"/>
    <property type="project" value="TreeGrafter"/>
</dbReference>
<protein>
    <submittedName>
        <fullName evidence="11">Cation diffusion facilitator family transporter</fullName>
    </submittedName>
</protein>
<evidence type="ECO:0000256" key="3">
    <source>
        <dbReference type="ARBA" id="ARBA00022448"/>
    </source>
</evidence>
<evidence type="ECO:0000256" key="6">
    <source>
        <dbReference type="ARBA" id="ARBA00022989"/>
    </source>
</evidence>
<evidence type="ECO:0000256" key="5">
    <source>
        <dbReference type="ARBA" id="ARBA00022692"/>
    </source>
</evidence>
<dbReference type="InterPro" id="IPR027470">
    <property type="entry name" value="Cation_efflux_CTD"/>
</dbReference>
<comment type="subcellular location">
    <subcellularLocation>
        <location evidence="1">Cell membrane</location>
        <topology evidence="1">Multi-pass membrane protein</topology>
    </subcellularLocation>
</comment>
<keyword evidence="4" id="KW-1003">Cell membrane</keyword>
<feature type="transmembrane region" description="Helical" evidence="8">
    <location>
        <begin position="39"/>
        <end position="60"/>
    </location>
</feature>
<dbReference type="InterPro" id="IPR027469">
    <property type="entry name" value="Cation_efflux_TMD_sf"/>
</dbReference>
<reference evidence="11" key="1">
    <citation type="submission" date="2016-08" db="EMBL/GenBank/DDBJ databases">
        <authorList>
            <person name="Seilhamer J.J."/>
        </authorList>
    </citation>
    <scope>NUCLEOTIDE SEQUENCE</scope>
    <source>
        <strain evidence="11">86</strain>
    </source>
</reference>
<accession>A0A212LUL6</accession>
<evidence type="ECO:0000256" key="1">
    <source>
        <dbReference type="ARBA" id="ARBA00004651"/>
    </source>
</evidence>
<dbReference type="GO" id="GO:0005886">
    <property type="term" value="C:plasma membrane"/>
    <property type="evidence" value="ECO:0007669"/>
    <property type="project" value="UniProtKB-SubCell"/>
</dbReference>
<evidence type="ECO:0000256" key="7">
    <source>
        <dbReference type="ARBA" id="ARBA00023136"/>
    </source>
</evidence>
<organism evidence="11">
    <name type="scientific">uncultured Sporomusa sp</name>
    <dbReference type="NCBI Taxonomy" id="307249"/>
    <lineage>
        <taxon>Bacteria</taxon>
        <taxon>Bacillati</taxon>
        <taxon>Bacillota</taxon>
        <taxon>Negativicutes</taxon>
        <taxon>Selenomonadales</taxon>
        <taxon>Sporomusaceae</taxon>
        <taxon>Sporomusa</taxon>
        <taxon>environmental samples</taxon>
    </lineage>
</organism>
<dbReference type="RefSeq" id="WP_288184294.1">
    <property type="nucleotide sequence ID" value="NZ_LT608335.1"/>
</dbReference>
<feature type="transmembrane region" description="Helical" evidence="8">
    <location>
        <begin position="111"/>
        <end position="131"/>
    </location>
</feature>
<keyword evidence="7 8" id="KW-0472">Membrane</keyword>
<feature type="transmembrane region" description="Helical" evidence="8">
    <location>
        <begin position="81"/>
        <end position="99"/>
    </location>
</feature>
<dbReference type="SUPFAM" id="SSF161111">
    <property type="entry name" value="Cation efflux protein transmembrane domain-like"/>
    <property type="match status" value="1"/>
</dbReference>
<dbReference type="InterPro" id="IPR002524">
    <property type="entry name" value="Cation_efflux"/>
</dbReference>
<name>A0A212LUL6_9FIRM</name>